<dbReference type="SUPFAM" id="SSF52087">
    <property type="entry name" value="CRAL/TRIO domain"/>
    <property type="match status" value="1"/>
</dbReference>
<dbReference type="PANTHER" id="PTHR45824:SF29">
    <property type="entry name" value="GH16843P"/>
    <property type="match status" value="1"/>
</dbReference>
<evidence type="ECO:0000256" key="1">
    <source>
        <dbReference type="SAM" id="MobiDB-lite"/>
    </source>
</evidence>
<feature type="signal peptide" evidence="2">
    <location>
        <begin position="1"/>
        <end position="21"/>
    </location>
</feature>
<gene>
    <name evidence="4" type="ORF">PCOR1329_LOCUS21722</name>
</gene>
<dbReference type="CDD" id="cd00170">
    <property type="entry name" value="SEC14"/>
    <property type="match status" value="1"/>
</dbReference>
<evidence type="ECO:0000256" key="2">
    <source>
        <dbReference type="SAM" id="SignalP"/>
    </source>
</evidence>
<dbReference type="InterPro" id="IPR052578">
    <property type="entry name" value="PI_Transfer_CRAL-TRIO"/>
</dbReference>
<dbReference type="Pfam" id="PF00650">
    <property type="entry name" value="CRAL_TRIO"/>
    <property type="match status" value="1"/>
</dbReference>
<dbReference type="PROSITE" id="PS50191">
    <property type="entry name" value="CRAL_TRIO"/>
    <property type="match status" value="1"/>
</dbReference>
<dbReference type="InterPro" id="IPR001251">
    <property type="entry name" value="CRAL-TRIO_dom"/>
</dbReference>
<feature type="domain" description="CRAL-TRIO" evidence="3">
    <location>
        <begin position="164"/>
        <end position="334"/>
    </location>
</feature>
<keyword evidence="2" id="KW-0732">Signal</keyword>
<dbReference type="SMART" id="SM00516">
    <property type="entry name" value="SEC14"/>
    <property type="match status" value="1"/>
</dbReference>
<evidence type="ECO:0000313" key="5">
    <source>
        <dbReference type="Proteomes" id="UP001189429"/>
    </source>
</evidence>
<organism evidence="4 5">
    <name type="scientific">Prorocentrum cordatum</name>
    <dbReference type="NCBI Taxonomy" id="2364126"/>
    <lineage>
        <taxon>Eukaryota</taxon>
        <taxon>Sar</taxon>
        <taxon>Alveolata</taxon>
        <taxon>Dinophyceae</taxon>
        <taxon>Prorocentrales</taxon>
        <taxon>Prorocentraceae</taxon>
        <taxon>Prorocentrum</taxon>
    </lineage>
</organism>
<evidence type="ECO:0000259" key="3">
    <source>
        <dbReference type="PROSITE" id="PS50191"/>
    </source>
</evidence>
<dbReference type="InterPro" id="IPR036865">
    <property type="entry name" value="CRAL-TRIO_dom_sf"/>
</dbReference>
<sequence length="462" mass="49270">EALAASAALLLAAWAGCRVSGGRRRRAKELCIAAAAPGLACRAGPLAERRGASVIEGLGGGALLHARYGDTAGFVLRLARLHAVSLDDSDLPPLGASERQKITTALESVREAVAGIPAHEGTEPFDDPCIGRLLVAADFDVARAVQLANSYAAFRRNWHDGFRPPGPEVAVARGVFLLLCEDRRGRPVLLVRVKYVDKEMSVPALQLQFRAYMDAISLHMLLRRPELAATNTLEQYVCVIDAADAGLANCSMGFFRMLLEETSTHYPERVQEVVVLGVNATVRMIWSTASGLAHPRTRKKLKMIPPGDLTTFMRGLVAEEGLPADYGGRAPALEDPNLLGEGVSARHVGALASAIWERQSSLQKPDAPSPATDECCEGSSFSSRSSFGSPAPLRRRPSTQTAGAWRGSCMGSIFESFVGTCNPCVAPRSPGPPCQGQRPGRMPVDALGEPHRCGPVAKTVTH</sequence>
<accession>A0ABN9RL00</accession>
<dbReference type="InterPro" id="IPR036273">
    <property type="entry name" value="CRAL/TRIO_N_dom_sf"/>
</dbReference>
<dbReference type="PANTHER" id="PTHR45824">
    <property type="entry name" value="GH16843P"/>
    <property type="match status" value="1"/>
</dbReference>
<dbReference type="Gene3D" id="3.40.525.10">
    <property type="entry name" value="CRAL-TRIO lipid binding domain"/>
    <property type="match status" value="1"/>
</dbReference>
<reference evidence="4" key="1">
    <citation type="submission" date="2023-10" db="EMBL/GenBank/DDBJ databases">
        <authorList>
            <person name="Chen Y."/>
            <person name="Shah S."/>
            <person name="Dougan E. K."/>
            <person name="Thang M."/>
            <person name="Chan C."/>
        </authorList>
    </citation>
    <scope>NUCLEOTIDE SEQUENCE [LARGE SCALE GENOMIC DNA]</scope>
</reference>
<keyword evidence="5" id="KW-1185">Reference proteome</keyword>
<protein>
    <recommendedName>
        <fullName evidence="3">CRAL-TRIO domain-containing protein</fullName>
    </recommendedName>
</protein>
<dbReference type="SUPFAM" id="SSF46938">
    <property type="entry name" value="CRAL/TRIO N-terminal domain"/>
    <property type="match status" value="1"/>
</dbReference>
<feature type="chain" id="PRO_5047239809" description="CRAL-TRIO domain-containing protein" evidence="2">
    <location>
        <begin position="22"/>
        <end position="462"/>
    </location>
</feature>
<dbReference type="EMBL" id="CAUYUJ010007181">
    <property type="protein sequence ID" value="CAK0819829.1"/>
    <property type="molecule type" value="Genomic_DNA"/>
</dbReference>
<feature type="non-terminal residue" evidence="4">
    <location>
        <position position="1"/>
    </location>
</feature>
<feature type="region of interest" description="Disordered" evidence="1">
    <location>
        <begin position="359"/>
        <end position="403"/>
    </location>
</feature>
<evidence type="ECO:0000313" key="4">
    <source>
        <dbReference type="EMBL" id="CAK0819829.1"/>
    </source>
</evidence>
<proteinExistence type="predicted"/>
<name>A0ABN9RL00_9DINO</name>
<dbReference type="Proteomes" id="UP001189429">
    <property type="component" value="Unassembled WGS sequence"/>
</dbReference>
<comment type="caution">
    <text evidence="4">The sequence shown here is derived from an EMBL/GenBank/DDBJ whole genome shotgun (WGS) entry which is preliminary data.</text>
</comment>
<feature type="compositionally biased region" description="Low complexity" evidence="1">
    <location>
        <begin position="378"/>
        <end position="389"/>
    </location>
</feature>